<organism evidence="2 3">
    <name type="scientific">Zasmidium cellare ATCC 36951</name>
    <dbReference type="NCBI Taxonomy" id="1080233"/>
    <lineage>
        <taxon>Eukaryota</taxon>
        <taxon>Fungi</taxon>
        <taxon>Dikarya</taxon>
        <taxon>Ascomycota</taxon>
        <taxon>Pezizomycotina</taxon>
        <taxon>Dothideomycetes</taxon>
        <taxon>Dothideomycetidae</taxon>
        <taxon>Mycosphaerellales</taxon>
        <taxon>Mycosphaerellaceae</taxon>
        <taxon>Zasmidium</taxon>
    </lineage>
</organism>
<dbReference type="GeneID" id="54562201"/>
<feature type="signal peptide" evidence="1">
    <location>
        <begin position="1"/>
        <end position="20"/>
    </location>
</feature>
<proteinExistence type="predicted"/>
<dbReference type="RefSeq" id="XP_033662374.1">
    <property type="nucleotide sequence ID" value="XM_033808929.1"/>
</dbReference>
<dbReference type="EMBL" id="ML993619">
    <property type="protein sequence ID" value="KAF2161485.1"/>
    <property type="molecule type" value="Genomic_DNA"/>
</dbReference>
<name>A0A6A6C395_ZASCE</name>
<evidence type="ECO:0000313" key="2">
    <source>
        <dbReference type="EMBL" id="KAF2161485.1"/>
    </source>
</evidence>
<protein>
    <submittedName>
        <fullName evidence="2">Uncharacterized protein</fullName>
    </submittedName>
</protein>
<feature type="chain" id="PRO_5025657749" evidence="1">
    <location>
        <begin position="21"/>
        <end position="166"/>
    </location>
</feature>
<sequence>MQFKYIAAFIASLAVNGALAIPVSDAEAMNAALEDAALQARAEQIEQADQFWDDDFLDWDKAKVMRRAEQIEQAGQFWDDDFDKAKVMKRAEQAQQAQQARQGKKPMVRLAECRLPSRVQLQQPVLVPAAEPMALAEPTLGQARLVGMVNAEFTASKLNTIVTSMN</sequence>
<evidence type="ECO:0000256" key="1">
    <source>
        <dbReference type="SAM" id="SignalP"/>
    </source>
</evidence>
<gene>
    <name evidence="2" type="ORF">M409DRAFT_28214</name>
</gene>
<reference evidence="2" key="1">
    <citation type="journal article" date="2020" name="Stud. Mycol.">
        <title>101 Dothideomycetes genomes: a test case for predicting lifestyles and emergence of pathogens.</title>
        <authorList>
            <person name="Haridas S."/>
            <person name="Albert R."/>
            <person name="Binder M."/>
            <person name="Bloem J."/>
            <person name="Labutti K."/>
            <person name="Salamov A."/>
            <person name="Andreopoulos B."/>
            <person name="Baker S."/>
            <person name="Barry K."/>
            <person name="Bills G."/>
            <person name="Bluhm B."/>
            <person name="Cannon C."/>
            <person name="Castanera R."/>
            <person name="Culley D."/>
            <person name="Daum C."/>
            <person name="Ezra D."/>
            <person name="Gonzalez J."/>
            <person name="Henrissat B."/>
            <person name="Kuo A."/>
            <person name="Liang C."/>
            <person name="Lipzen A."/>
            <person name="Lutzoni F."/>
            <person name="Magnuson J."/>
            <person name="Mondo S."/>
            <person name="Nolan M."/>
            <person name="Ohm R."/>
            <person name="Pangilinan J."/>
            <person name="Park H.-J."/>
            <person name="Ramirez L."/>
            <person name="Alfaro M."/>
            <person name="Sun H."/>
            <person name="Tritt A."/>
            <person name="Yoshinaga Y."/>
            <person name="Zwiers L.-H."/>
            <person name="Turgeon B."/>
            <person name="Goodwin S."/>
            <person name="Spatafora J."/>
            <person name="Crous P."/>
            <person name="Grigoriev I."/>
        </authorList>
    </citation>
    <scope>NUCLEOTIDE SEQUENCE</scope>
    <source>
        <strain evidence="2">ATCC 36951</strain>
    </source>
</reference>
<dbReference type="AlphaFoldDB" id="A0A6A6C395"/>
<keyword evidence="3" id="KW-1185">Reference proteome</keyword>
<evidence type="ECO:0000313" key="3">
    <source>
        <dbReference type="Proteomes" id="UP000799537"/>
    </source>
</evidence>
<keyword evidence="1" id="KW-0732">Signal</keyword>
<dbReference type="Proteomes" id="UP000799537">
    <property type="component" value="Unassembled WGS sequence"/>
</dbReference>
<accession>A0A6A6C395</accession>